<gene>
    <name evidence="2" type="ORF">EI219_11815</name>
</gene>
<feature type="coiled-coil region" evidence="1">
    <location>
        <begin position="13"/>
        <end position="47"/>
    </location>
</feature>
<protein>
    <recommendedName>
        <fullName evidence="4">Phage protein</fullName>
    </recommendedName>
</protein>
<comment type="caution">
    <text evidence="2">The sequence shown here is derived from an EMBL/GenBank/DDBJ whole genome shotgun (WGS) entry which is preliminary data.</text>
</comment>
<evidence type="ECO:0008006" key="4">
    <source>
        <dbReference type="Google" id="ProtNLM"/>
    </source>
</evidence>
<accession>A0A3R8NGM1</accession>
<organism evidence="2 3">
    <name type="scientific">Streptococcus suis</name>
    <dbReference type="NCBI Taxonomy" id="1307"/>
    <lineage>
        <taxon>Bacteria</taxon>
        <taxon>Bacillati</taxon>
        <taxon>Bacillota</taxon>
        <taxon>Bacilli</taxon>
        <taxon>Lactobacillales</taxon>
        <taxon>Streptococcaceae</taxon>
        <taxon>Streptococcus</taxon>
    </lineage>
</organism>
<feature type="non-terminal residue" evidence="2">
    <location>
        <position position="1"/>
    </location>
</feature>
<dbReference type="AlphaFoldDB" id="A0A3R8NGM1"/>
<evidence type="ECO:0000313" key="2">
    <source>
        <dbReference type="EMBL" id="RRN48058.1"/>
    </source>
</evidence>
<keyword evidence="1" id="KW-0175">Coiled coil</keyword>
<evidence type="ECO:0000313" key="3">
    <source>
        <dbReference type="Proteomes" id="UP000281324"/>
    </source>
</evidence>
<evidence type="ECO:0000256" key="1">
    <source>
        <dbReference type="SAM" id="Coils"/>
    </source>
</evidence>
<sequence length="107" mass="12936">STPSNQRSEMIALNFREKMIQENEEQLADLSQRYIRLANDLDNFEMALKFLKGDLYDFAQSMLKTDSNWDRLMREFHISRSTVRNWRRKVLDHVREVYLKMGFSLEK</sequence>
<dbReference type="Proteomes" id="UP000281324">
    <property type="component" value="Unassembled WGS sequence"/>
</dbReference>
<reference evidence="2 3" key="1">
    <citation type="submission" date="2018-11" db="EMBL/GenBank/DDBJ databases">
        <title>Changes in penicillin susceptibility of Streptococcus suis isolates by amino acid alterations in the penicillin-binding protein.</title>
        <authorList>
            <person name="Niemann L."/>
            <person name="Eichhorn I."/>
        </authorList>
    </citation>
    <scope>NUCLEOTIDE SEQUENCE [LARGE SCALE GENOMIC DNA]</scope>
    <source>
        <strain evidence="2 3">IMT40201</strain>
    </source>
</reference>
<dbReference type="RefSeq" id="WP_125071351.1">
    <property type="nucleotide sequence ID" value="NZ_RRZQ01000052.1"/>
</dbReference>
<dbReference type="EMBL" id="RRZQ01000052">
    <property type="protein sequence ID" value="RRN48058.1"/>
    <property type="molecule type" value="Genomic_DNA"/>
</dbReference>
<proteinExistence type="predicted"/>
<name>A0A3R8NGM1_STRSU</name>